<dbReference type="EMBL" id="BONZ01000090">
    <property type="protein sequence ID" value="GIH20222.1"/>
    <property type="molecule type" value="Genomic_DNA"/>
</dbReference>
<sequence>MDSAPMTQQPFDDDGLLRFITGDRWLAYQEWPTNDHGYEAITAPDADGSVTVVRYNDQKDVGSRGDVTTFASIDEVTGVSAEFLSRARRNLVTGRRERPAPLRLDEDGVRWIPGDDAGPSICG</sequence>
<accession>A0A8J3R2A7</accession>
<keyword evidence="2" id="KW-1185">Reference proteome</keyword>
<organism evidence="1 2">
    <name type="scientific">Rugosimonospora africana</name>
    <dbReference type="NCBI Taxonomy" id="556532"/>
    <lineage>
        <taxon>Bacteria</taxon>
        <taxon>Bacillati</taxon>
        <taxon>Actinomycetota</taxon>
        <taxon>Actinomycetes</taxon>
        <taxon>Micromonosporales</taxon>
        <taxon>Micromonosporaceae</taxon>
        <taxon>Rugosimonospora</taxon>
    </lineage>
</organism>
<reference evidence="1" key="1">
    <citation type="submission" date="2021-01" db="EMBL/GenBank/DDBJ databases">
        <title>Whole genome shotgun sequence of Rugosimonospora africana NBRC 104875.</title>
        <authorList>
            <person name="Komaki H."/>
            <person name="Tamura T."/>
        </authorList>
    </citation>
    <scope>NUCLEOTIDE SEQUENCE</scope>
    <source>
        <strain evidence="1">NBRC 104875</strain>
    </source>
</reference>
<protein>
    <submittedName>
        <fullName evidence="1">Uncharacterized protein</fullName>
    </submittedName>
</protein>
<dbReference type="AlphaFoldDB" id="A0A8J3R2A7"/>
<comment type="caution">
    <text evidence="1">The sequence shown here is derived from an EMBL/GenBank/DDBJ whole genome shotgun (WGS) entry which is preliminary data.</text>
</comment>
<name>A0A8J3R2A7_9ACTN</name>
<evidence type="ECO:0000313" key="1">
    <source>
        <dbReference type="EMBL" id="GIH20222.1"/>
    </source>
</evidence>
<dbReference type="Proteomes" id="UP000642748">
    <property type="component" value="Unassembled WGS sequence"/>
</dbReference>
<gene>
    <name evidence="1" type="ORF">Raf01_83940</name>
</gene>
<proteinExistence type="predicted"/>
<evidence type="ECO:0000313" key="2">
    <source>
        <dbReference type="Proteomes" id="UP000642748"/>
    </source>
</evidence>
<dbReference type="RefSeq" id="WP_203923645.1">
    <property type="nucleotide sequence ID" value="NZ_BONZ01000090.1"/>
</dbReference>